<protein>
    <submittedName>
        <fullName evidence="1">Uncharacterized protein</fullName>
    </submittedName>
</protein>
<keyword evidence="2" id="KW-1185">Reference proteome</keyword>
<name>A0A8H4EJE9_GIGMA</name>
<gene>
    <name evidence="1" type="ORF">F8M41_020857</name>
</gene>
<proteinExistence type="predicted"/>
<accession>A0A8H4EJE9</accession>
<evidence type="ECO:0000313" key="1">
    <source>
        <dbReference type="EMBL" id="KAF0496930.1"/>
    </source>
</evidence>
<dbReference type="InterPro" id="IPR052394">
    <property type="entry name" value="LRR-containing"/>
</dbReference>
<organism evidence="1 2">
    <name type="scientific">Gigaspora margarita</name>
    <dbReference type="NCBI Taxonomy" id="4874"/>
    <lineage>
        <taxon>Eukaryota</taxon>
        <taxon>Fungi</taxon>
        <taxon>Fungi incertae sedis</taxon>
        <taxon>Mucoromycota</taxon>
        <taxon>Glomeromycotina</taxon>
        <taxon>Glomeromycetes</taxon>
        <taxon>Diversisporales</taxon>
        <taxon>Gigasporaceae</taxon>
        <taxon>Gigaspora</taxon>
    </lineage>
</organism>
<dbReference type="Gene3D" id="3.80.10.10">
    <property type="entry name" value="Ribonuclease Inhibitor"/>
    <property type="match status" value="1"/>
</dbReference>
<dbReference type="Pfam" id="PF13516">
    <property type="entry name" value="LRR_6"/>
    <property type="match status" value="2"/>
</dbReference>
<dbReference type="OrthoDB" id="120976at2759"/>
<dbReference type="AlphaFoldDB" id="A0A8H4EJE9"/>
<dbReference type="InterPro" id="IPR032675">
    <property type="entry name" value="LRR_dom_sf"/>
</dbReference>
<dbReference type="SMART" id="SM00368">
    <property type="entry name" value="LRR_RI"/>
    <property type="match status" value="2"/>
</dbReference>
<reference evidence="1 2" key="1">
    <citation type="journal article" date="2019" name="Environ. Microbiol.">
        <title>At the nexus of three kingdoms: the genome of the mycorrhizal fungus Gigaspora margarita provides insights into plant, endobacterial and fungal interactions.</title>
        <authorList>
            <person name="Venice F."/>
            <person name="Ghignone S."/>
            <person name="Salvioli di Fossalunga A."/>
            <person name="Amselem J."/>
            <person name="Novero M."/>
            <person name="Xianan X."/>
            <person name="Sedzielewska Toro K."/>
            <person name="Morin E."/>
            <person name="Lipzen A."/>
            <person name="Grigoriev I.V."/>
            <person name="Henrissat B."/>
            <person name="Martin F.M."/>
            <person name="Bonfante P."/>
        </authorList>
    </citation>
    <scope>NUCLEOTIDE SEQUENCE [LARGE SCALE GENOMIC DNA]</scope>
    <source>
        <strain evidence="1 2">BEG34</strain>
    </source>
</reference>
<comment type="caution">
    <text evidence="1">The sequence shown here is derived from an EMBL/GenBank/DDBJ whole genome shotgun (WGS) entry which is preliminary data.</text>
</comment>
<dbReference type="Proteomes" id="UP000439903">
    <property type="component" value="Unassembled WGS sequence"/>
</dbReference>
<evidence type="ECO:0000313" key="2">
    <source>
        <dbReference type="Proteomes" id="UP000439903"/>
    </source>
</evidence>
<sequence>MLVEALCRYATLTTLTFHVIKLLSKVRKILYGNTTLTCLNLYGNKLNFEGGKALAKVLCKNNTLTALNLGNNNLGSEGEKALAEALHKNIILTSFISS</sequence>
<dbReference type="InterPro" id="IPR001611">
    <property type="entry name" value="Leu-rich_rpt"/>
</dbReference>
<dbReference type="PANTHER" id="PTHR24114:SF2">
    <property type="entry name" value="F-BOX DOMAIN-CONTAINING PROTEIN-RELATED"/>
    <property type="match status" value="1"/>
</dbReference>
<dbReference type="PANTHER" id="PTHR24114">
    <property type="entry name" value="LEUCINE RICH REPEAT FAMILY PROTEIN"/>
    <property type="match status" value="1"/>
</dbReference>
<dbReference type="SUPFAM" id="SSF52047">
    <property type="entry name" value="RNI-like"/>
    <property type="match status" value="1"/>
</dbReference>
<dbReference type="EMBL" id="WTPW01000590">
    <property type="protein sequence ID" value="KAF0496930.1"/>
    <property type="molecule type" value="Genomic_DNA"/>
</dbReference>